<dbReference type="AlphaFoldDB" id="A0A5N5TGD6"/>
<dbReference type="Proteomes" id="UP000326759">
    <property type="component" value="Unassembled WGS sequence"/>
</dbReference>
<reference evidence="2 3" key="1">
    <citation type="journal article" date="2019" name="PLoS Biol.">
        <title>Sex chromosomes control vertical transmission of feminizing Wolbachia symbionts in an isopod.</title>
        <authorList>
            <person name="Becking T."/>
            <person name="Chebbi M.A."/>
            <person name="Giraud I."/>
            <person name="Moumen B."/>
            <person name="Laverre T."/>
            <person name="Caubet Y."/>
            <person name="Peccoud J."/>
            <person name="Gilbert C."/>
            <person name="Cordaux R."/>
        </authorList>
    </citation>
    <scope>NUCLEOTIDE SEQUENCE [LARGE SCALE GENOMIC DNA]</scope>
    <source>
        <strain evidence="2">ANa2</strain>
        <tissue evidence="2">Whole body excluding digestive tract and cuticle</tissue>
    </source>
</reference>
<evidence type="ECO:0000313" key="3">
    <source>
        <dbReference type="Proteomes" id="UP000326759"/>
    </source>
</evidence>
<dbReference type="EMBL" id="SEYY01001529">
    <property type="protein sequence ID" value="KAB7505249.1"/>
    <property type="molecule type" value="Genomic_DNA"/>
</dbReference>
<evidence type="ECO:0000256" key="1">
    <source>
        <dbReference type="SAM" id="SignalP"/>
    </source>
</evidence>
<organism evidence="2 3">
    <name type="scientific">Armadillidium nasatum</name>
    <dbReference type="NCBI Taxonomy" id="96803"/>
    <lineage>
        <taxon>Eukaryota</taxon>
        <taxon>Metazoa</taxon>
        <taxon>Ecdysozoa</taxon>
        <taxon>Arthropoda</taxon>
        <taxon>Crustacea</taxon>
        <taxon>Multicrustacea</taxon>
        <taxon>Malacostraca</taxon>
        <taxon>Eumalacostraca</taxon>
        <taxon>Peracarida</taxon>
        <taxon>Isopoda</taxon>
        <taxon>Oniscidea</taxon>
        <taxon>Crinocheta</taxon>
        <taxon>Armadillidiidae</taxon>
        <taxon>Armadillidium</taxon>
    </lineage>
</organism>
<feature type="signal peptide" evidence="1">
    <location>
        <begin position="1"/>
        <end position="23"/>
    </location>
</feature>
<keyword evidence="3" id="KW-1185">Reference proteome</keyword>
<evidence type="ECO:0008006" key="4">
    <source>
        <dbReference type="Google" id="ProtNLM"/>
    </source>
</evidence>
<protein>
    <recommendedName>
        <fullName evidence="4">WAP domain-containing protein</fullName>
    </recommendedName>
</protein>
<feature type="chain" id="PRO_5024291190" description="WAP domain-containing protein" evidence="1">
    <location>
        <begin position="24"/>
        <end position="89"/>
    </location>
</feature>
<gene>
    <name evidence="2" type="ORF">Anas_12693</name>
</gene>
<keyword evidence="1" id="KW-0732">Signal</keyword>
<evidence type="ECO:0000313" key="2">
    <source>
        <dbReference type="EMBL" id="KAB7505249.1"/>
    </source>
</evidence>
<comment type="caution">
    <text evidence="2">The sequence shown here is derived from an EMBL/GenBank/DDBJ whole genome shotgun (WGS) entry which is preliminary data.</text>
</comment>
<sequence>MGEKRGFQIVLMIFVLSFAFVFSTEIKGDPTNIQKVDCPEINEHQRIACEAQILKKCPLNSYEDCWNLAIRCCDSQSFSMRIIIIIFSK</sequence>
<proteinExistence type="predicted"/>
<dbReference type="OrthoDB" id="10449815at2759"/>
<name>A0A5N5TGD6_9CRUS</name>
<accession>A0A5N5TGD6</accession>